<protein>
    <submittedName>
        <fullName evidence="2">Uncharacterized protein</fullName>
    </submittedName>
</protein>
<comment type="caution">
    <text evidence="2">The sequence shown here is derived from an EMBL/GenBank/DDBJ whole genome shotgun (WGS) entry which is preliminary data.</text>
</comment>
<feature type="transmembrane region" description="Helical" evidence="1">
    <location>
        <begin position="131"/>
        <end position="155"/>
    </location>
</feature>
<accession>A0A835ZFV1</accession>
<keyword evidence="1" id="KW-0812">Transmembrane</keyword>
<dbReference type="AlphaFoldDB" id="A0A835ZFV1"/>
<keyword evidence="3" id="KW-1185">Reference proteome</keyword>
<sequence>MASADAVLPYVYPASRSLSELLPEAAAAADVTVIRTTSTLLSSVLQDSAIFSNGKTDLILVTIDPSEDLDGVVGSTKGLLEERDTHAYVLLVASDAGGEGCGRRRLVAESISVRRAQEIVTVRTIKMTPCILAGLLFFFFFLFLLWVGLGCLGAISYPKEFIHPEQQPALGREY</sequence>
<evidence type="ECO:0000313" key="2">
    <source>
        <dbReference type="EMBL" id="KAG5188193.1"/>
    </source>
</evidence>
<evidence type="ECO:0000256" key="1">
    <source>
        <dbReference type="SAM" id="Phobius"/>
    </source>
</evidence>
<proteinExistence type="predicted"/>
<dbReference type="Proteomes" id="UP000664859">
    <property type="component" value="Unassembled WGS sequence"/>
</dbReference>
<keyword evidence="1" id="KW-1133">Transmembrane helix</keyword>
<evidence type="ECO:0000313" key="3">
    <source>
        <dbReference type="Proteomes" id="UP000664859"/>
    </source>
</evidence>
<reference evidence="2" key="1">
    <citation type="submission" date="2021-02" db="EMBL/GenBank/DDBJ databases">
        <title>First Annotated Genome of the Yellow-green Alga Tribonema minus.</title>
        <authorList>
            <person name="Mahan K.M."/>
        </authorList>
    </citation>
    <scope>NUCLEOTIDE SEQUENCE</scope>
    <source>
        <strain evidence="2">UTEX B ZZ1240</strain>
    </source>
</reference>
<name>A0A835ZFV1_9STRA</name>
<keyword evidence="1" id="KW-0472">Membrane</keyword>
<organism evidence="2 3">
    <name type="scientific">Tribonema minus</name>
    <dbReference type="NCBI Taxonomy" id="303371"/>
    <lineage>
        <taxon>Eukaryota</taxon>
        <taxon>Sar</taxon>
        <taxon>Stramenopiles</taxon>
        <taxon>Ochrophyta</taxon>
        <taxon>PX clade</taxon>
        <taxon>Xanthophyceae</taxon>
        <taxon>Tribonematales</taxon>
        <taxon>Tribonemataceae</taxon>
        <taxon>Tribonema</taxon>
    </lineage>
</organism>
<gene>
    <name evidence="2" type="ORF">JKP88DRAFT_234584</name>
</gene>
<dbReference type="EMBL" id="JAFCMP010000075">
    <property type="protein sequence ID" value="KAG5188193.1"/>
    <property type="molecule type" value="Genomic_DNA"/>
</dbReference>